<proteinExistence type="predicted"/>
<dbReference type="Proteomes" id="UP000663181">
    <property type="component" value="Chromosome"/>
</dbReference>
<evidence type="ECO:0000256" key="1">
    <source>
        <dbReference type="SAM" id="Coils"/>
    </source>
</evidence>
<reference evidence="2 3" key="1">
    <citation type="submission" date="2020-10" db="EMBL/GenBank/DDBJ databases">
        <title>Phylogeny of dyella-like bacteria.</title>
        <authorList>
            <person name="Fu J."/>
        </authorList>
    </citation>
    <scope>NUCLEOTIDE SEQUENCE [LARGE SCALE GENOMIC DNA]</scope>
    <source>
        <strain evidence="2 3">DHOB09</strain>
    </source>
</reference>
<name>A0ABX7GXK8_9GAMM</name>
<organism evidence="2 3">
    <name type="scientific">Dyella caseinilytica</name>
    <dbReference type="NCBI Taxonomy" id="1849581"/>
    <lineage>
        <taxon>Bacteria</taxon>
        <taxon>Pseudomonadati</taxon>
        <taxon>Pseudomonadota</taxon>
        <taxon>Gammaproteobacteria</taxon>
        <taxon>Lysobacterales</taxon>
        <taxon>Rhodanobacteraceae</taxon>
        <taxon>Dyella</taxon>
    </lineage>
</organism>
<sequence length="125" mass="14269">MNVHPHFDDALRAFVGQPAPVDAARTHIQQLEARIAELENKLRFQREATAQFLAKYEELVPSDTDAELPDGSVVTAPESVVHDALLWLRGKYDLEWAHRIDEQTLLHFEVEKAEARIAAWENQQS</sequence>
<gene>
    <name evidence="2" type="ORF">ISN74_07805</name>
</gene>
<evidence type="ECO:0000313" key="3">
    <source>
        <dbReference type="Proteomes" id="UP000663181"/>
    </source>
</evidence>
<dbReference type="EMBL" id="CP064030">
    <property type="protein sequence ID" value="QRN55223.1"/>
    <property type="molecule type" value="Genomic_DNA"/>
</dbReference>
<keyword evidence="1" id="KW-0175">Coiled coil</keyword>
<dbReference type="RefSeq" id="WP_188798791.1">
    <property type="nucleotide sequence ID" value="NZ_BMIZ01000001.1"/>
</dbReference>
<keyword evidence="3" id="KW-1185">Reference proteome</keyword>
<protein>
    <submittedName>
        <fullName evidence="2">Uncharacterized protein</fullName>
    </submittedName>
</protein>
<evidence type="ECO:0000313" key="2">
    <source>
        <dbReference type="EMBL" id="QRN55223.1"/>
    </source>
</evidence>
<feature type="coiled-coil region" evidence="1">
    <location>
        <begin position="21"/>
        <end position="48"/>
    </location>
</feature>
<accession>A0ABX7GXK8</accession>